<feature type="transmembrane region" description="Helical" evidence="2">
    <location>
        <begin position="652"/>
        <end position="676"/>
    </location>
</feature>
<feature type="transmembrane region" description="Helical" evidence="2">
    <location>
        <begin position="203"/>
        <end position="221"/>
    </location>
</feature>
<keyword evidence="4" id="KW-1185">Reference proteome</keyword>
<dbReference type="AlphaFoldDB" id="A0A4S8RG40"/>
<dbReference type="EMBL" id="PQXL01000048">
    <property type="protein sequence ID" value="THV53529.1"/>
    <property type="molecule type" value="Genomic_DNA"/>
</dbReference>
<dbReference type="PANTHER" id="PTHR35394:SF5">
    <property type="entry name" value="DUF3176 DOMAIN-CONTAINING PROTEIN"/>
    <property type="match status" value="1"/>
</dbReference>
<feature type="region of interest" description="Disordered" evidence="1">
    <location>
        <begin position="1"/>
        <end position="54"/>
    </location>
</feature>
<keyword evidence="2" id="KW-0472">Membrane</keyword>
<dbReference type="PANTHER" id="PTHR35394">
    <property type="entry name" value="DUF3176 DOMAIN-CONTAINING PROTEIN"/>
    <property type="match status" value="1"/>
</dbReference>
<evidence type="ECO:0000256" key="2">
    <source>
        <dbReference type="SAM" id="Phobius"/>
    </source>
</evidence>
<accession>A0A4S8RG40</accession>
<sequence length="758" mass="84818">MAVQSTENPMSNHPSLPNLDFGEIDLTPPSLRRQSRPYTNPINHESGSIPQLSSSFSDASSLLDSSSRTSDIAIKSISSRSQAKVHDIRHRLMEYYVDWKWEFFASLIVIACPFIIITTLYPNAGKPSPEWPFQISINTLLSIYGLVFKTCLTFIVTSCIGQLQWAWFSSHRPLYDVVCYDRATRGPWGSIQLLCSEHIRHPLTGLGAIILIAAVAVDPLLQQLVFPYDCAVELLNLEVTLPRTNQFDNIYSAWKDPTLGLSIKSAIYAPEKWMTWQCSTGNCTFSETYSTLAYCSSCEDISDKLIFETTCYDERAKVNVTSTTGYCGEAFGSFATTSLNTGDYFREEENGMKNIWFNTTISNVLSPEGDENRNILARSVVLGHLNHPDEEVYIIVPRAVDPTKREDPDSAIPWITGNMTVASNPWRLQGHGAAVCSLQPCIRTYKANITGTRLTEHLISSSPTDSWGFTSRRNHDTDVRESWIGMVDTHCISEGERDGLSQQGYRIESSSQWLAFNRSFMPSQVENDLVSSLLSHHCLYLMANIVMQSGLPFFSFVLASDFLGEISSNFVSAWLSSSNTNNRTTTFGKLFGPRMMLDLYDNGNIEFQDIQETFSNISDITTAWIRTHGNSIYSDPAVGEVLHYATCLRIQWPWIAFPAALAVLSLVCFVAVVVVMDRQQVPVWKSSPLALIMRGSNREFWCEPTADAMEERAKEITVILIKGSDPQIQVVRKDFGLVDIANGGRNNSSETLNSDVLE</sequence>
<dbReference type="Proteomes" id="UP000308671">
    <property type="component" value="Unassembled WGS sequence"/>
</dbReference>
<gene>
    <name evidence="3" type="ORF">BGAL_0048g00250</name>
</gene>
<reference evidence="3 4" key="1">
    <citation type="submission" date="2017-12" db="EMBL/GenBank/DDBJ databases">
        <title>Comparative genomics of Botrytis spp.</title>
        <authorList>
            <person name="Valero-Jimenez C.A."/>
            <person name="Tapia P."/>
            <person name="Veloso J."/>
            <person name="Silva-Moreno E."/>
            <person name="Staats M."/>
            <person name="Valdes J.H."/>
            <person name="Van Kan J.A.L."/>
        </authorList>
    </citation>
    <scope>NUCLEOTIDE SEQUENCE [LARGE SCALE GENOMIC DNA]</scope>
    <source>
        <strain evidence="3 4">MUCL435</strain>
    </source>
</reference>
<feature type="transmembrane region" description="Helical" evidence="2">
    <location>
        <begin position="141"/>
        <end position="163"/>
    </location>
</feature>
<feature type="compositionally biased region" description="Polar residues" evidence="1">
    <location>
        <begin position="1"/>
        <end position="15"/>
    </location>
</feature>
<evidence type="ECO:0000313" key="4">
    <source>
        <dbReference type="Proteomes" id="UP000308671"/>
    </source>
</evidence>
<keyword evidence="2" id="KW-1133">Transmembrane helix</keyword>
<protein>
    <submittedName>
        <fullName evidence="3">Uncharacterized protein</fullName>
    </submittedName>
</protein>
<name>A0A4S8RG40_9HELO</name>
<feature type="compositionally biased region" description="Polar residues" evidence="1">
    <location>
        <begin position="36"/>
        <end position="51"/>
    </location>
</feature>
<feature type="transmembrane region" description="Helical" evidence="2">
    <location>
        <begin position="101"/>
        <end position="121"/>
    </location>
</feature>
<dbReference type="InterPro" id="IPR021514">
    <property type="entry name" value="DUF3176"/>
</dbReference>
<proteinExistence type="predicted"/>
<dbReference type="Pfam" id="PF11374">
    <property type="entry name" value="DUF3176"/>
    <property type="match status" value="1"/>
</dbReference>
<evidence type="ECO:0000256" key="1">
    <source>
        <dbReference type="SAM" id="MobiDB-lite"/>
    </source>
</evidence>
<dbReference type="OrthoDB" id="5242705at2759"/>
<keyword evidence="2" id="KW-0812">Transmembrane</keyword>
<organism evidence="3 4">
    <name type="scientific">Botrytis galanthina</name>
    <dbReference type="NCBI Taxonomy" id="278940"/>
    <lineage>
        <taxon>Eukaryota</taxon>
        <taxon>Fungi</taxon>
        <taxon>Dikarya</taxon>
        <taxon>Ascomycota</taxon>
        <taxon>Pezizomycotina</taxon>
        <taxon>Leotiomycetes</taxon>
        <taxon>Helotiales</taxon>
        <taxon>Sclerotiniaceae</taxon>
        <taxon>Botrytis</taxon>
    </lineage>
</organism>
<evidence type="ECO:0000313" key="3">
    <source>
        <dbReference type="EMBL" id="THV53529.1"/>
    </source>
</evidence>
<comment type="caution">
    <text evidence="3">The sequence shown here is derived from an EMBL/GenBank/DDBJ whole genome shotgun (WGS) entry which is preliminary data.</text>
</comment>